<keyword evidence="4" id="KW-1185">Reference proteome</keyword>
<organism evidence="3 4">
    <name type="scientific">Sediminitomix flava</name>
    <dbReference type="NCBI Taxonomy" id="379075"/>
    <lineage>
        <taxon>Bacteria</taxon>
        <taxon>Pseudomonadati</taxon>
        <taxon>Bacteroidota</taxon>
        <taxon>Cytophagia</taxon>
        <taxon>Cytophagales</taxon>
        <taxon>Flammeovirgaceae</taxon>
        <taxon>Sediminitomix</taxon>
    </lineage>
</organism>
<sequence>MYDFKNILVALDRSEMDRILLNNLYKLQPMVSVEKVYFLHVTKNEIIPDEITGLSPLLMGPSDVDLEEEIREQLKEIWEKQERKKEYEIHIEKGSMSKRLIEFSEKKDVDLIIFGKKLKRKGVKSRQVARFAHCSVLIVPENIPEKLDHIAVAVDFSSSSIDALEIGINVARHNENTKLSAIHLYELPVGYTTVGHSYDETNSIMKENIQKNFDALLEKIDTKGVKIETLPIFKPQYETFEKSLTHTLHELDASTVVIGSHGRDAFVEWMLGSSTEKFLDISLDIPVFITKKKGKFMPIIDSFFDK</sequence>
<dbReference type="PANTHER" id="PTHR46268:SF6">
    <property type="entry name" value="UNIVERSAL STRESS PROTEIN UP12"/>
    <property type="match status" value="1"/>
</dbReference>
<accession>A0A315ZGM9</accession>
<dbReference type="EMBL" id="QGDO01000001">
    <property type="protein sequence ID" value="PWJ44319.1"/>
    <property type="molecule type" value="Genomic_DNA"/>
</dbReference>
<feature type="domain" description="UspA" evidence="2">
    <location>
        <begin position="4"/>
        <end position="140"/>
    </location>
</feature>
<gene>
    <name evidence="3" type="ORF">BC781_101669</name>
</gene>
<evidence type="ECO:0000256" key="1">
    <source>
        <dbReference type="ARBA" id="ARBA00008791"/>
    </source>
</evidence>
<dbReference type="InterPro" id="IPR006016">
    <property type="entry name" value="UspA"/>
</dbReference>
<dbReference type="OrthoDB" id="1522996at2"/>
<feature type="domain" description="UspA" evidence="2">
    <location>
        <begin position="148"/>
        <end position="280"/>
    </location>
</feature>
<evidence type="ECO:0000313" key="4">
    <source>
        <dbReference type="Proteomes" id="UP000245535"/>
    </source>
</evidence>
<dbReference type="InterPro" id="IPR014729">
    <property type="entry name" value="Rossmann-like_a/b/a_fold"/>
</dbReference>
<dbReference type="AlphaFoldDB" id="A0A315ZGM9"/>
<dbReference type="SUPFAM" id="SSF52402">
    <property type="entry name" value="Adenine nucleotide alpha hydrolases-like"/>
    <property type="match status" value="2"/>
</dbReference>
<dbReference type="PANTHER" id="PTHR46268">
    <property type="entry name" value="STRESS RESPONSE PROTEIN NHAX"/>
    <property type="match status" value="1"/>
</dbReference>
<proteinExistence type="inferred from homology"/>
<comment type="similarity">
    <text evidence="1">Belongs to the universal stress protein A family.</text>
</comment>
<dbReference type="CDD" id="cd00293">
    <property type="entry name" value="USP-like"/>
    <property type="match status" value="2"/>
</dbReference>
<reference evidence="3 4" key="1">
    <citation type="submission" date="2018-03" db="EMBL/GenBank/DDBJ databases">
        <title>Genomic Encyclopedia of Archaeal and Bacterial Type Strains, Phase II (KMG-II): from individual species to whole genera.</title>
        <authorList>
            <person name="Goeker M."/>
        </authorList>
    </citation>
    <scope>NUCLEOTIDE SEQUENCE [LARGE SCALE GENOMIC DNA]</scope>
    <source>
        <strain evidence="3 4">DSM 28229</strain>
    </source>
</reference>
<evidence type="ECO:0000259" key="2">
    <source>
        <dbReference type="Pfam" id="PF00582"/>
    </source>
</evidence>
<name>A0A315ZGM9_SEDFL</name>
<comment type="caution">
    <text evidence="3">The sequence shown here is derived from an EMBL/GenBank/DDBJ whole genome shotgun (WGS) entry which is preliminary data.</text>
</comment>
<dbReference type="Proteomes" id="UP000245535">
    <property type="component" value="Unassembled WGS sequence"/>
</dbReference>
<protein>
    <submittedName>
        <fullName evidence="3">Nucleotide-binding universal stress UspA family protein</fullName>
    </submittedName>
</protein>
<dbReference type="RefSeq" id="WP_109615820.1">
    <property type="nucleotide sequence ID" value="NZ_QGDO01000001.1"/>
</dbReference>
<dbReference type="Gene3D" id="3.40.50.620">
    <property type="entry name" value="HUPs"/>
    <property type="match status" value="2"/>
</dbReference>
<dbReference type="Pfam" id="PF00582">
    <property type="entry name" value="Usp"/>
    <property type="match status" value="2"/>
</dbReference>
<evidence type="ECO:0000313" key="3">
    <source>
        <dbReference type="EMBL" id="PWJ44319.1"/>
    </source>
</evidence>